<protein>
    <submittedName>
        <fullName evidence="2">Uncharacterized protein</fullName>
    </submittedName>
</protein>
<comment type="caution">
    <text evidence="2">The sequence shown here is derived from an EMBL/GenBank/DDBJ whole genome shotgun (WGS) entry which is preliminary data.</text>
</comment>
<evidence type="ECO:0000313" key="4">
    <source>
        <dbReference type="Proteomes" id="UP000697107"/>
    </source>
</evidence>
<accession>A0A8T1FIV5</accession>
<dbReference type="EMBL" id="RCML01000817">
    <property type="protein sequence ID" value="KAG2969027.1"/>
    <property type="molecule type" value="Genomic_DNA"/>
</dbReference>
<evidence type="ECO:0000313" key="1">
    <source>
        <dbReference type="EMBL" id="KAG2896630.1"/>
    </source>
</evidence>
<dbReference type="EMBL" id="RCMI01000829">
    <property type="protein sequence ID" value="KAG2896630.1"/>
    <property type="molecule type" value="Genomic_DNA"/>
</dbReference>
<organism evidence="2 4">
    <name type="scientific">Phytophthora cactorum</name>
    <dbReference type="NCBI Taxonomy" id="29920"/>
    <lineage>
        <taxon>Eukaryota</taxon>
        <taxon>Sar</taxon>
        <taxon>Stramenopiles</taxon>
        <taxon>Oomycota</taxon>
        <taxon>Peronosporomycetes</taxon>
        <taxon>Peronosporales</taxon>
        <taxon>Peronosporaceae</taxon>
        <taxon>Phytophthora</taxon>
    </lineage>
</organism>
<dbReference type="AlphaFoldDB" id="A0A8T1FIV5"/>
<dbReference type="Proteomes" id="UP000697107">
    <property type="component" value="Unassembled WGS sequence"/>
</dbReference>
<dbReference type="Proteomes" id="UP000774804">
    <property type="component" value="Unassembled WGS sequence"/>
</dbReference>
<sequence>MESWNVIRQCCLRPADEGNGAAENKTSAVDVLQMLPADEFAQRIAGITCRTMFVGSTPLERNVIAANEAVVVALLVGNFYALDDHERTIKFFGGYSRDRLNWLKERSAVETGAGGPPGVSKVLSLLCQNDYHKIAQFAREDTRNLESACESVMTMTPLLIGCRKEKDSALARLAIEMMAEKNPISVLR</sequence>
<name>A0A8T1FIV5_9STRA</name>
<evidence type="ECO:0000313" key="2">
    <source>
        <dbReference type="EMBL" id="KAG2969027.1"/>
    </source>
</evidence>
<evidence type="ECO:0000313" key="3">
    <source>
        <dbReference type="EMBL" id="KAG3211393.1"/>
    </source>
</evidence>
<gene>
    <name evidence="1" type="ORF">PC115_g17459</name>
    <name evidence="2" type="ORF">PC118_g17663</name>
    <name evidence="3" type="ORF">PC129_g17633</name>
</gene>
<dbReference type="VEuPathDB" id="FungiDB:PC110_g16589"/>
<reference evidence="2" key="1">
    <citation type="submission" date="2018-10" db="EMBL/GenBank/DDBJ databases">
        <title>Effector identification in a new, highly contiguous assembly of the strawberry crown rot pathogen Phytophthora cactorum.</title>
        <authorList>
            <person name="Armitage A.D."/>
            <person name="Nellist C.F."/>
            <person name="Bates H."/>
            <person name="Vickerstaff R.J."/>
            <person name="Harrison R.J."/>
        </authorList>
    </citation>
    <scope>NUCLEOTIDE SEQUENCE</scope>
    <source>
        <strain evidence="1">4032</strain>
        <strain evidence="2">P415</strain>
        <strain evidence="3">P421</strain>
    </source>
</reference>
<dbReference type="Proteomes" id="UP000760860">
    <property type="component" value="Unassembled WGS sequence"/>
</dbReference>
<proteinExistence type="predicted"/>
<dbReference type="EMBL" id="RCMV01000961">
    <property type="protein sequence ID" value="KAG3211393.1"/>
    <property type="molecule type" value="Genomic_DNA"/>
</dbReference>